<name>W1FAH1_ECOLX</name>
<accession>W1FAH1</accession>
<feature type="transmembrane region" description="Helical" evidence="1">
    <location>
        <begin position="12"/>
        <end position="29"/>
    </location>
</feature>
<proteinExistence type="predicted"/>
<protein>
    <submittedName>
        <fullName evidence="2">Uncharacterized protein</fullName>
    </submittedName>
</protein>
<organism evidence="2 3">
    <name type="scientific">Escherichia coli ISC7</name>
    <dbReference type="NCBI Taxonomy" id="1432555"/>
    <lineage>
        <taxon>Bacteria</taxon>
        <taxon>Pseudomonadati</taxon>
        <taxon>Pseudomonadota</taxon>
        <taxon>Gammaproteobacteria</taxon>
        <taxon>Enterobacterales</taxon>
        <taxon>Enterobacteriaceae</taxon>
        <taxon>Escherichia</taxon>
    </lineage>
</organism>
<evidence type="ECO:0000256" key="1">
    <source>
        <dbReference type="SAM" id="Phobius"/>
    </source>
</evidence>
<sequence length="48" mass="5508">MIFKPSKDWECAVLYMLICSVLMLALVNGKSKDLTKGIDKLQDEFKDK</sequence>
<evidence type="ECO:0000313" key="2">
    <source>
        <dbReference type="EMBL" id="CDL30062.1"/>
    </source>
</evidence>
<evidence type="ECO:0000313" key="3">
    <source>
        <dbReference type="Proteomes" id="UP000019199"/>
    </source>
</evidence>
<reference evidence="2 3" key="1">
    <citation type="submission" date="2013-10" db="EMBL/GenBank/DDBJ databases">
        <title>Antibiotic resistance diversity of beta-lactamase producers in the General Hospital Vienna.</title>
        <authorList>
            <person name="Barisic I."/>
            <person name="Mitteregger D."/>
            <person name="Hirschl A.M."/>
            <person name="Noehammer C."/>
            <person name="Wiesinger-Mayr H."/>
        </authorList>
    </citation>
    <scope>NUCLEOTIDE SEQUENCE [LARGE SCALE GENOMIC DNA]</scope>
    <source>
        <strain evidence="2 3">ISC7</strain>
    </source>
</reference>
<keyword evidence="1" id="KW-0472">Membrane</keyword>
<dbReference type="EMBL" id="CBWN010000183">
    <property type="protein sequence ID" value="CDL30062.1"/>
    <property type="molecule type" value="Genomic_DNA"/>
</dbReference>
<keyword evidence="1" id="KW-1133">Transmembrane helix</keyword>
<comment type="caution">
    <text evidence="2">The sequence shown here is derived from an EMBL/GenBank/DDBJ whole genome shotgun (WGS) entry which is preliminary data.</text>
</comment>
<dbReference type="AlphaFoldDB" id="W1FAH1"/>
<keyword evidence="1" id="KW-0812">Transmembrane</keyword>
<dbReference type="Proteomes" id="UP000019199">
    <property type="component" value="Unassembled WGS sequence"/>
</dbReference>